<dbReference type="OrthoDB" id="10251809at2759"/>
<keyword evidence="1" id="KW-0880">Kelch repeat</keyword>
<comment type="caution">
    <text evidence="6">The sequence shown here is derived from an EMBL/GenBank/DDBJ whole genome shotgun (WGS) entry which is preliminary data.</text>
</comment>
<organism evidence="6 7">
    <name type="scientific">Ceratocystis fimbriata CBS 114723</name>
    <dbReference type="NCBI Taxonomy" id="1035309"/>
    <lineage>
        <taxon>Eukaryota</taxon>
        <taxon>Fungi</taxon>
        <taxon>Dikarya</taxon>
        <taxon>Ascomycota</taxon>
        <taxon>Pezizomycotina</taxon>
        <taxon>Sordariomycetes</taxon>
        <taxon>Hypocreomycetidae</taxon>
        <taxon>Microascales</taxon>
        <taxon>Ceratocystidaceae</taxon>
        <taxon>Ceratocystis</taxon>
    </lineage>
</organism>
<accession>A0A2C5XLI8</accession>
<dbReference type="STRING" id="1035309.A0A2C5XLI8"/>
<evidence type="ECO:0000256" key="2">
    <source>
        <dbReference type="ARBA" id="ARBA00022737"/>
    </source>
</evidence>
<keyword evidence="4" id="KW-1133">Transmembrane helix</keyword>
<dbReference type="PANTHER" id="PTHR46228">
    <property type="entry name" value="KELCH DOMAIN-CONTAINING PROTEIN"/>
    <property type="match status" value="1"/>
</dbReference>
<evidence type="ECO:0000313" key="7">
    <source>
        <dbReference type="Proteomes" id="UP000222788"/>
    </source>
</evidence>
<feature type="compositionally biased region" description="Pro residues" evidence="3">
    <location>
        <begin position="701"/>
        <end position="710"/>
    </location>
</feature>
<evidence type="ECO:0000256" key="1">
    <source>
        <dbReference type="ARBA" id="ARBA00022441"/>
    </source>
</evidence>
<keyword evidence="4" id="KW-0812">Transmembrane</keyword>
<feature type="compositionally biased region" description="Polar residues" evidence="3">
    <location>
        <begin position="670"/>
        <end position="696"/>
    </location>
</feature>
<feature type="region of interest" description="Disordered" evidence="3">
    <location>
        <begin position="747"/>
        <end position="841"/>
    </location>
</feature>
<feature type="chain" id="PRO_5013106991" description="Kelch repeat-containing protein" evidence="5">
    <location>
        <begin position="21"/>
        <end position="841"/>
    </location>
</feature>
<dbReference type="Gene3D" id="2.120.10.80">
    <property type="entry name" value="Kelch-type beta propeller"/>
    <property type="match status" value="1"/>
</dbReference>
<evidence type="ECO:0000256" key="5">
    <source>
        <dbReference type="SAM" id="SignalP"/>
    </source>
</evidence>
<dbReference type="EMBL" id="APWK03000001">
    <property type="protein sequence ID" value="PHH56223.1"/>
    <property type="molecule type" value="Genomic_DNA"/>
</dbReference>
<dbReference type="Proteomes" id="UP000222788">
    <property type="component" value="Unassembled WGS sequence"/>
</dbReference>
<feature type="signal peptide" evidence="5">
    <location>
        <begin position="1"/>
        <end position="20"/>
    </location>
</feature>
<feature type="transmembrane region" description="Helical" evidence="4">
    <location>
        <begin position="530"/>
        <end position="552"/>
    </location>
</feature>
<reference evidence="6 7" key="1">
    <citation type="journal article" date="2013" name="Fungal Biol.">
        <title>Analysis of microsatellite markers in the genome of the plant pathogen Ceratocystis fimbriata.</title>
        <authorList>
            <person name="Simpson M.C."/>
            <person name="Wilken P.M."/>
            <person name="Coetzee M.P."/>
            <person name="Wingfield M.J."/>
            <person name="Wingfield B.D."/>
        </authorList>
    </citation>
    <scope>NUCLEOTIDE SEQUENCE [LARGE SCALE GENOMIC DNA]</scope>
    <source>
        <strain evidence="6 7">CBS 114723</strain>
    </source>
</reference>
<reference evidence="6 7" key="2">
    <citation type="journal article" date="2013" name="IMA Fungus">
        <title>IMA Genome-F 1: Ceratocystis fimbriata: Draft nuclear genome sequence for the plant pathogen, Ceratocystis fimbriata.</title>
        <authorList>
            <person name="Wilken P.M."/>
            <person name="Steenkamp E.T."/>
            <person name="Wingfield M.J."/>
            <person name="de Beer Z.W."/>
            <person name="Wingfield B.D."/>
        </authorList>
    </citation>
    <scope>NUCLEOTIDE SEQUENCE [LARGE SCALE GENOMIC DNA]</scope>
    <source>
        <strain evidence="6 7">CBS 114723</strain>
    </source>
</reference>
<proteinExistence type="predicted"/>
<feature type="compositionally biased region" description="Basic and acidic residues" evidence="3">
    <location>
        <begin position="813"/>
        <end position="841"/>
    </location>
</feature>
<protein>
    <recommendedName>
        <fullName evidence="8">Kelch repeat-containing protein</fullName>
    </recommendedName>
</protein>
<evidence type="ECO:0000256" key="4">
    <source>
        <dbReference type="SAM" id="Phobius"/>
    </source>
</evidence>
<name>A0A2C5XLI8_9PEZI</name>
<dbReference type="PANTHER" id="PTHR46228:SF2">
    <property type="entry name" value="KELCH REPEAT PROTEIN (AFU_ORTHOLOGUE AFUA_4G14350)"/>
    <property type="match status" value="1"/>
</dbReference>
<keyword evidence="4" id="KW-0472">Membrane</keyword>
<keyword evidence="7" id="KW-1185">Reference proteome</keyword>
<dbReference type="SUPFAM" id="SSF117281">
    <property type="entry name" value="Kelch motif"/>
    <property type="match status" value="1"/>
</dbReference>
<keyword evidence="5" id="KW-0732">Signal</keyword>
<feature type="compositionally biased region" description="Basic and acidic residues" evidence="3">
    <location>
        <begin position="766"/>
        <end position="782"/>
    </location>
</feature>
<feature type="region of interest" description="Disordered" evidence="3">
    <location>
        <begin position="637"/>
        <end position="711"/>
    </location>
</feature>
<keyword evidence="2" id="KW-0677">Repeat</keyword>
<sequence>MTPLIQALSLWLILANLAKAQWDGWVEGQINTTICRWDSPRGIILRDTIYLDGGDMRWLIGMNDSSTEVITPANDLGNMFILSLNTSVNFTTANISDILDTFSKARGGSGNAAADGAPNYYSGALLGNNAEFFLYGGLARRTSAYPLPGEDEILGYQKFEYGAERDFTANLNSYNTDSGTNRYVTHGAGATVNSEWKAFYFSGLRSSAGPIDRLVTNSSATSWNIPADFLITLETDESNQLTHKWTNSSLPDDIKGRAAGEFVFVPVGENGIMVAVGGVTYPEFTNPLGESLEPDLSTSEGRGFHETIDIYDIGSKTWYRQNSTLIDTPPTLAYGCAVMGAASDGSSYNIYYYGGYTALSKTSQYSDDVWVLSLPSFTWTKIYSGNNLHGRVGHQCFQPYPGQLMIIGGKPGTTSSTSEANEKSCLEGNIIQLFNMSSLEWVDAYDPAKQTNYTIPDEVSNVIGGNAFGGATRTAPASGWSDDELEKLFDTAYPTSKITNYYPYSAAVGTGEPEPTSIGSGSSSDISNGAIAAIVVCSVLALSFMLGLFIWWRRRRLAQISETGTSATYTSNRIWAWILGTPPLTTTTTAAKAMTETTEVSGILPEGSLSPVSAMSVPVVVPVFHHEMDASVLSELEDTSRPELGETGMTPVKTTERKFPKTANIPRSPLSMSPTGLSENGRNSFISQSEISSARNSAMPPQTPSPPQSPTIPDMAAPLHPAAVPRTVSDVSNISDREARHLRHISDVSSTGDLPETPIISPSKAAFKEPVIEEQPEKEKTLPESSEAAAKDFSEENVAVAKTPYTSSARRSVFHESRDDLGEMEPPKKSFSEEKKTEGNE</sequence>
<evidence type="ECO:0008006" key="8">
    <source>
        <dbReference type="Google" id="ProtNLM"/>
    </source>
</evidence>
<gene>
    <name evidence="6" type="ORF">CFIMG_000393RA</name>
</gene>
<dbReference type="InterPro" id="IPR015915">
    <property type="entry name" value="Kelch-typ_b-propeller"/>
</dbReference>
<evidence type="ECO:0000256" key="3">
    <source>
        <dbReference type="SAM" id="MobiDB-lite"/>
    </source>
</evidence>
<evidence type="ECO:0000313" key="6">
    <source>
        <dbReference type="EMBL" id="PHH56223.1"/>
    </source>
</evidence>
<dbReference type="AlphaFoldDB" id="A0A2C5XLI8"/>